<dbReference type="CDD" id="cd03529">
    <property type="entry name" value="Rieske_NirD"/>
    <property type="match status" value="1"/>
</dbReference>
<evidence type="ECO:0000259" key="7">
    <source>
        <dbReference type="PROSITE" id="PS51296"/>
    </source>
</evidence>
<sequence length="140" mass="14959">GVERGQVIEVQPAVSVGEQWLDVCALAEIPANAGMAARLGQRQIALFHLPDSGVYALANQEPDSDANVLARGLLGDVAGEPVVISPLYKQRFRLSDGICVDNVERAVTAWPVRVEEGRVWVCSTPLAVQAQLPETAEVTS</sequence>
<evidence type="ECO:0000313" key="9">
    <source>
        <dbReference type="Proteomes" id="UP001205357"/>
    </source>
</evidence>
<feature type="non-terminal residue" evidence="8">
    <location>
        <position position="1"/>
    </location>
</feature>
<comment type="caution">
    <text evidence="8">The sequence shown here is derived from an EMBL/GenBank/DDBJ whole genome shotgun (WGS) entry which is preliminary data.</text>
</comment>
<keyword evidence="4" id="KW-0408">Iron</keyword>
<dbReference type="RefSeq" id="WP_258986102.1">
    <property type="nucleotide sequence ID" value="NZ_JALIGE010000024.1"/>
</dbReference>
<gene>
    <name evidence="8" type="primary">nirD</name>
    <name evidence="8" type="ORF">MUU47_00100</name>
</gene>
<evidence type="ECO:0000313" key="8">
    <source>
        <dbReference type="EMBL" id="MCS2159577.1"/>
    </source>
</evidence>
<evidence type="ECO:0000256" key="1">
    <source>
        <dbReference type="ARBA" id="ARBA00022714"/>
    </source>
</evidence>
<evidence type="ECO:0000256" key="5">
    <source>
        <dbReference type="ARBA" id="ARBA00023014"/>
    </source>
</evidence>
<evidence type="ECO:0000256" key="4">
    <source>
        <dbReference type="ARBA" id="ARBA00023004"/>
    </source>
</evidence>
<organism evidence="8 9">
    <name type="scientific">Scandinavium hiltneri</name>
    <dbReference type="NCBI Taxonomy" id="2926519"/>
    <lineage>
        <taxon>Bacteria</taxon>
        <taxon>Pseudomonadati</taxon>
        <taxon>Pseudomonadota</taxon>
        <taxon>Gammaproteobacteria</taxon>
        <taxon>Enterobacterales</taxon>
        <taxon>Enterobacteriaceae</taxon>
        <taxon>Scandinavium</taxon>
    </lineage>
</organism>
<proteinExistence type="predicted"/>
<dbReference type="PROSITE" id="PS51296">
    <property type="entry name" value="RIESKE"/>
    <property type="match status" value="1"/>
</dbReference>
<dbReference type="Proteomes" id="UP001205357">
    <property type="component" value="Unassembled WGS sequence"/>
</dbReference>
<dbReference type="SUPFAM" id="SSF50022">
    <property type="entry name" value="ISP domain"/>
    <property type="match status" value="1"/>
</dbReference>
<dbReference type="InterPro" id="IPR017881">
    <property type="entry name" value="NirD"/>
</dbReference>
<dbReference type="PROSITE" id="PS51300">
    <property type="entry name" value="NIRD"/>
    <property type="match status" value="1"/>
</dbReference>
<feature type="domain" description="Rieske" evidence="7">
    <location>
        <begin position="21"/>
        <end position="121"/>
    </location>
</feature>
<keyword evidence="2" id="KW-0479">Metal-binding</keyword>
<evidence type="ECO:0000256" key="3">
    <source>
        <dbReference type="ARBA" id="ARBA00023002"/>
    </source>
</evidence>
<evidence type="ECO:0000256" key="6">
    <source>
        <dbReference type="ARBA" id="ARBA00023063"/>
    </source>
</evidence>
<dbReference type="Gene3D" id="2.102.10.10">
    <property type="entry name" value="Rieske [2Fe-2S] iron-sulphur domain"/>
    <property type="match status" value="1"/>
</dbReference>
<evidence type="ECO:0000256" key="2">
    <source>
        <dbReference type="ARBA" id="ARBA00022723"/>
    </source>
</evidence>
<name>A0ABT2DVB0_9ENTR</name>
<dbReference type="PANTHER" id="PTHR40562">
    <property type="match status" value="1"/>
</dbReference>
<dbReference type="PANTHER" id="PTHR40562:SF1">
    <property type="entry name" value="NITRITE REDUCTASE (NADH) SMALL SUBUNIT"/>
    <property type="match status" value="1"/>
</dbReference>
<keyword evidence="1" id="KW-0001">2Fe-2S</keyword>
<keyword evidence="9" id="KW-1185">Reference proteome</keyword>
<dbReference type="InterPro" id="IPR036922">
    <property type="entry name" value="Rieske_2Fe-2S_sf"/>
</dbReference>
<dbReference type="InterPro" id="IPR012748">
    <property type="entry name" value="Rieske-like_NirD"/>
</dbReference>
<dbReference type="InterPro" id="IPR017941">
    <property type="entry name" value="Rieske_2Fe-2S"/>
</dbReference>
<dbReference type="Pfam" id="PF13806">
    <property type="entry name" value="Rieske_2"/>
    <property type="match status" value="1"/>
</dbReference>
<protein>
    <submittedName>
        <fullName evidence="8">Nitrite reductase small subunit NirD</fullName>
    </submittedName>
</protein>
<keyword evidence="5" id="KW-0411">Iron-sulfur</keyword>
<accession>A0ABT2DVB0</accession>
<keyword evidence="3" id="KW-0560">Oxidoreductase</keyword>
<dbReference type="NCBIfam" id="TIGR02378">
    <property type="entry name" value="nirD_assim_sml"/>
    <property type="match status" value="1"/>
</dbReference>
<dbReference type="EMBL" id="JALIGE010000024">
    <property type="protein sequence ID" value="MCS2159577.1"/>
    <property type="molecule type" value="Genomic_DNA"/>
</dbReference>
<reference evidence="8 9" key="1">
    <citation type="submission" date="2022-04" db="EMBL/GenBank/DDBJ databases">
        <title>Proposal of a three novel species of Scandinavium, Scandinavium hiltneri, Scandinavium manionii, Scandinavium tedordense.</title>
        <authorList>
            <person name="Maddock D.W."/>
            <person name="Brady C.L."/>
            <person name="Denman S."/>
            <person name="Arnold D."/>
        </authorList>
    </citation>
    <scope>NUCLEOTIDE SEQUENCE [LARGE SCALE GENOMIC DNA]</scope>
    <source>
        <strain evidence="8 9">H11S7</strain>
    </source>
</reference>
<keyword evidence="6" id="KW-0534">Nitrate assimilation</keyword>